<dbReference type="Proteomes" id="UP000824044">
    <property type="component" value="Unassembled WGS sequence"/>
</dbReference>
<dbReference type="CDD" id="cd04590">
    <property type="entry name" value="CBS_pair_CorC_HlyC_assoc"/>
    <property type="match status" value="1"/>
</dbReference>
<dbReference type="PROSITE" id="PS51846">
    <property type="entry name" value="CNNM"/>
    <property type="match status" value="1"/>
</dbReference>
<dbReference type="Pfam" id="PF00571">
    <property type="entry name" value="CBS"/>
    <property type="match status" value="1"/>
</dbReference>
<dbReference type="InterPro" id="IPR002550">
    <property type="entry name" value="CNNM"/>
</dbReference>
<protein>
    <submittedName>
        <fullName evidence="13">Hemolysin family protein</fullName>
    </submittedName>
</protein>
<evidence type="ECO:0000259" key="11">
    <source>
        <dbReference type="PROSITE" id="PS51371"/>
    </source>
</evidence>
<organism evidence="13 14">
    <name type="scientific">Candidatus Gallimonas intestinigallinarum</name>
    <dbReference type="NCBI Taxonomy" id="2838604"/>
    <lineage>
        <taxon>Bacteria</taxon>
        <taxon>Bacillati</taxon>
        <taxon>Bacillota</taxon>
        <taxon>Clostridia</taxon>
        <taxon>Candidatus Gallimonas</taxon>
    </lineage>
</organism>
<evidence type="ECO:0000313" key="14">
    <source>
        <dbReference type="Proteomes" id="UP000824044"/>
    </source>
</evidence>
<reference evidence="13" key="1">
    <citation type="journal article" date="2021" name="PeerJ">
        <title>Extensive microbial diversity within the chicken gut microbiome revealed by metagenomics and culture.</title>
        <authorList>
            <person name="Gilroy R."/>
            <person name="Ravi A."/>
            <person name="Getino M."/>
            <person name="Pursley I."/>
            <person name="Horton D.L."/>
            <person name="Alikhan N.F."/>
            <person name="Baker D."/>
            <person name="Gharbi K."/>
            <person name="Hall N."/>
            <person name="Watson M."/>
            <person name="Adriaenssens E.M."/>
            <person name="Foster-Nyarko E."/>
            <person name="Jarju S."/>
            <person name="Secka A."/>
            <person name="Antonio M."/>
            <person name="Oren A."/>
            <person name="Chaudhuri R.R."/>
            <person name="La Ragione R."/>
            <person name="Hildebrand F."/>
            <person name="Pallen M.J."/>
        </authorList>
    </citation>
    <scope>NUCLEOTIDE SEQUENCE</scope>
    <source>
        <strain evidence="13">CHK33-5263</strain>
    </source>
</reference>
<dbReference type="PANTHER" id="PTHR22777">
    <property type="entry name" value="HEMOLYSIN-RELATED"/>
    <property type="match status" value="1"/>
</dbReference>
<dbReference type="InterPro" id="IPR000644">
    <property type="entry name" value="CBS_dom"/>
</dbReference>
<feature type="domain" description="CNNM transmembrane" evidence="12">
    <location>
        <begin position="1"/>
        <end position="187"/>
    </location>
</feature>
<sequence>MTPAMIGMLIALVALIAMSAFCSATETAYTSFSEMRMRRYAKKRRTARIALQLSERYNRVLTTLLIGNNIVNVTTSTVATLLFVGLFGEDLGAVLSTVIVTIVVLIFGEVTPKTVAKAMPEAFACFAAYPLWVLAKIFFPLSWLFGKWEKLIFHIFRLDKKEPKYTEAEFKMLVSDVREDGVLNDTEHELIRRTLRFDDLHVGSCMIPLDRVAAVSVYEQDRRIYNLFRDTNFSRIPVYEGEKRNIVGILYRADFYEHLLMRKKGIVELVRPVTFTTTDVKVSALLKQAQADRVHMFAVGTRGNAIGLITREDMIEELLGDVDDKYDLTPVTSPLHPVVPEAGTEEEEE</sequence>
<keyword evidence="3" id="KW-0677">Repeat</keyword>
<gene>
    <name evidence="13" type="ORF">H9812_02555</name>
</gene>
<dbReference type="PANTHER" id="PTHR22777:SF17">
    <property type="entry name" value="UPF0053 PROTEIN SLL0260"/>
    <property type="match status" value="1"/>
</dbReference>
<evidence type="ECO:0000256" key="4">
    <source>
        <dbReference type="ARBA" id="ARBA00022989"/>
    </source>
</evidence>
<feature type="domain" description="CBS" evidence="11">
    <location>
        <begin position="206"/>
        <end position="269"/>
    </location>
</feature>
<evidence type="ECO:0000256" key="5">
    <source>
        <dbReference type="ARBA" id="ARBA00023122"/>
    </source>
</evidence>
<evidence type="ECO:0000256" key="8">
    <source>
        <dbReference type="PROSITE-ProRule" id="PRU01193"/>
    </source>
</evidence>
<keyword evidence="5 7" id="KW-0129">CBS domain</keyword>
<dbReference type="SUPFAM" id="SSF54631">
    <property type="entry name" value="CBS-domain pair"/>
    <property type="match status" value="1"/>
</dbReference>
<dbReference type="GO" id="GO:0005886">
    <property type="term" value="C:plasma membrane"/>
    <property type="evidence" value="ECO:0007669"/>
    <property type="project" value="TreeGrafter"/>
</dbReference>
<comment type="caution">
    <text evidence="13">The sequence shown here is derived from an EMBL/GenBank/DDBJ whole genome shotgun (WGS) entry which is preliminary data.</text>
</comment>
<keyword evidence="10" id="KW-0732">Signal</keyword>
<evidence type="ECO:0000256" key="2">
    <source>
        <dbReference type="ARBA" id="ARBA00022692"/>
    </source>
</evidence>
<proteinExistence type="predicted"/>
<name>A0A9D2DW30_9FIRM</name>
<evidence type="ECO:0000259" key="12">
    <source>
        <dbReference type="PROSITE" id="PS51846"/>
    </source>
</evidence>
<reference evidence="13" key="2">
    <citation type="submission" date="2021-04" db="EMBL/GenBank/DDBJ databases">
        <authorList>
            <person name="Gilroy R."/>
        </authorList>
    </citation>
    <scope>NUCLEOTIDE SEQUENCE</scope>
    <source>
        <strain evidence="13">CHK33-5263</strain>
    </source>
</reference>
<dbReference type="Pfam" id="PF01595">
    <property type="entry name" value="CNNM"/>
    <property type="match status" value="1"/>
</dbReference>
<keyword evidence="4 8" id="KW-1133">Transmembrane helix</keyword>
<keyword evidence="6 8" id="KW-0472">Membrane</keyword>
<dbReference type="Gene3D" id="3.10.580.10">
    <property type="entry name" value="CBS-domain"/>
    <property type="match status" value="1"/>
</dbReference>
<dbReference type="PROSITE" id="PS51371">
    <property type="entry name" value="CBS"/>
    <property type="match status" value="1"/>
</dbReference>
<evidence type="ECO:0000256" key="7">
    <source>
        <dbReference type="PROSITE-ProRule" id="PRU00703"/>
    </source>
</evidence>
<dbReference type="AlphaFoldDB" id="A0A9D2DW30"/>
<dbReference type="EMBL" id="DXBS01000052">
    <property type="protein sequence ID" value="HIZ24342.1"/>
    <property type="molecule type" value="Genomic_DNA"/>
</dbReference>
<comment type="subcellular location">
    <subcellularLocation>
        <location evidence="1">Membrane</location>
        <topology evidence="1">Multi-pass membrane protein</topology>
    </subcellularLocation>
</comment>
<dbReference type="InterPro" id="IPR046342">
    <property type="entry name" value="CBS_dom_sf"/>
</dbReference>
<accession>A0A9D2DW30</accession>
<dbReference type="InterPro" id="IPR044751">
    <property type="entry name" value="Ion_transp-like_CBS"/>
</dbReference>
<evidence type="ECO:0000256" key="1">
    <source>
        <dbReference type="ARBA" id="ARBA00004141"/>
    </source>
</evidence>
<feature type="chain" id="PRO_5039350938" evidence="10">
    <location>
        <begin position="25"/>
        <end position="349"/>
    </location>
</feature>
<keyword evidence="2 8" id="KW-0812">Transmembrane</keyword>
<evidence type="ECO:0000256" key="10">
    <source>
        <dbReference type="SAM" id="SignalP"/>
    </source>
</evidence>
<feature type="signal peptide" evidence="10">
    <location>
        <begin position="1"/>
        <end position="24"/>
    </location>
</feature>
<evidence type="ECO:0000256" key="3">
    <source>
        <dbReference type="ARBA" id="ARBA00022737"/>
    </source>
</evidence>
<feature type="transmembrane region" description="Helical" evidence="9">
    <location>
        <begin position="122"/>
        <end position="145"/>
    </location>
</feature>
<feature type="transmembrane region" description="Helical" evidence="9">
    <location>
        <begin position="91"/>
        <end position="110"/>
    </location>
</feature>
<evidence type="ECO:0000256" key="6">
    <source>
        <dbReference type="ARBA" id="ARBA00023136"/>
    </source>
</evidence>
<evidence type="ECO:0000313" key="13">
    <source>
        <dbReference type="EMBL" id="HIZ24342.1"/>
    </source>
</evidence>
<evidence type="ECO:0000256" key="9">
    <source>
        <dbReference type="SAM" id="Phobius"/>
    </source>
</evidence>